<feature type="domain" description="NmrA-like" evidence="1">
    <location>
        <begin position="35"/>
        <end position="285"/>
    </location>
</feature>
<reference evidence="2 3" key="1">
    <citation type="submission" date="2009-11" db="EMBL/GenBank/DDBJ databases">
        <title>Annotation of Allomyces macrogynus ATCC 38327.</title>
        <authorList>
            <consortium name="The Broad Institute Genome Sequencing Platform"/>
            <person name="Russ C."/>
            <person name="Cuomo C."/>
            <person name="Burger G."/>
            <person name="Gray M.W."/>
            <person name="Holland P.W.H."/>
            <person name="King N."/>
            <person name="Lang F.B.F."/>
            <person name="Roger A.J."/>
            <person name="Ruiz-Trillo I."/>
            <person name="Young S.K."/>
            <person name="Zeng Q."/>
            <person name="Gargeya S."/>
            <person name="Fitzgerald M."/>
            <person name="Haas B."/>
            <person name="Abouelleil A."/>
            <person name="Alvarado L."/>
            <person name="Arachchi H.M."/>
            <person name="Berlin A."/>
            <person name="Chapman S.B."/>
            <person name="Gearin G."/>
            <person name="Goldberg J."/>
            <person name="Griggs A."/>
            <person name="Gujja S."/>
            <person name="Hansen M."/>
            <person name="Heiman D."/>
            <person name="Howarth C."/>
            <person name="Larimer J."/>
            <person name="Lui A."/>
            <person name="MacDonald P.J.P."/>
            <person name="McCowen C."/>
            <person name="Montmayeur A."/>
            <person name="Murphy C."/>
            <person name="Neiman D."/>
            <person name="Pearson M."/>
            <person name="Priest M."/>
            <person name="Roberts A."/>
            <person name="Saif S."/>
            <person name="Shea T."/>
            <person name="Sisk P."/>
            <person name="Stolte C."/>
            <person name="Sykes S."/>
            <person name="Wortman J."/>
            <person name="Nusbaum C."/>
            <person name="Birren B."/>
        </authorList>
    </citation>
    <scope>NUCLEOTIDE SEQUENCE [LARGE SCALE GENOMIC DNA]</scope>
    <source>
        <strain evidence="2 3">ATCC 38327</strain>
    </source>
</reference>
<keyword evidence="3" id="KW-1185">Reference proteome</keyword>
<proteinExistence type="predicted"/>
<dbReference type="STRING" id="578462.A0A0L0RUZ8"/>
<dbReference type="EMBL" id="GG745328">
    <property type="protein sequence ID" value="KNE54252.1"/>
    <property type="molecule type" value="Genomic_DNA"/>
</dbReference>
<reference evidence="3" key="2">
    <citation type="submission" date="2009-11" db="EMBL/GenBank/DDBJ databases">
        <title>The Genome Sequence of Allomyces macrogynus strain ATCC 38327.</title>
        <authorList>
            <consortium name="The Broad Institute Genome Sequencing Platform"/>
            <person name="Russ C."/>
            <person name="Cuomo C."/>
            <person name="Shea T."/>
            <person name="Young S.K."/>
            <person name="Zeng Q."/>
            <person name="Koehrsen M."/>
            <person name="Haas B."/>
            <person name="Borodovsky M."/>
            <person name="Guigo R."/>
            <person name="Alvarado L."/>
            <person name="Berlin A."/>
            <person name="Borenstein D."/>
            <person name="Chen Z."/>
            <person name="Engels R."/>
            <person name="Freedman E."/>
            <person name="Gellesch M."/>
            <person name="Goldberg J."/>
            <person name="Griggs A."/>
            <person name="Gujja S."/>
            <person name="Heiman D."/>
            <person name="Hepburn T."/>
            <person name="Howarth C."/>
            <person name="Jen D."/>
            <person name="Larson L."/>
            <person name="Lewis B."/>
            <person name="Mehta T."/>
            <person name="Park D."/>
            <person name="Pearson M."/>
            <person name="Roberts A."/>
            <person name="Saif S."/>
            <person name="Shenoy N."/>
            <person name="Sisk P."/>
            <person name="Stolte C."/>
            <person name="Sykes S."/>
            <person name="Walk T."/>
            <person name="White J."/>
            <person name="Yandava C."/>
            <person name="Burger G."/>
            <person name="Gray M.W."/>
            <person name="Holland P.W.H."/>
            <person name="King N."/>
            <person name="Lang F.B.F."/>
            <person name="Roger A.J."/>
            <person name="Ruiz-Trillo I."/>
            <person name="Lander E."/>
            <person name="Nusbaum C."/>
        </authorList>
    </citation>
    <scope>NUCLEOTIDE SEQUENCE [LARGE SCALE GENOMIC DNA]</scope>
    <source>
        <strain evidence="3">ATCC 38327</strain>
    </source>
</reference>
<dbReference type="Gene3D" id="3.40.50.720">
    <property type="entry name" value="NAD(P)-binding Rossmann-like Domain"/>
    <property type="match status" value="1"/>
</dbReference>
<dbReference type="PANTHER" id="PTHR43162:SF1">
    <property type="entry name" value="PRESTALK A DIFFERENTIATION PROTEIN A"/>
    <property type="match status" value="1"/>
</dbReference>
<dbReference type="OrthoDB" id="10254221at2759"/>
<sequence length="350" mass="38815">MSSQTSTTSTTTTRGKVFVTEGDAWVGFYAAYSLIKQGHFNKVFVGVRKDRRQGSDLVQQLETMGAEIIEYDPTSAQGNWIQHLAGVHSIVLVPVHDVQHMAKYSINVLKAAEQEQACKQLVLWSAMGAAYIGGGGTTPAGGQGGNEEAIFRQFHEIEQAVHQCEKLGKWVTLRLGFLMQEFFALSSVMQNRGLFPLTTKSGKVAPVDVKDIGRATAKLLAEPNLFDKYHKQTVSLTGTHAHAGPALVEILNATIDAQIQFQEVSLDQMREILGKNEKIDQTEQAIFLGYLCLLKANKLETVTKDLHTILGRNPTDIKAFFQANRDSFRPHRSHVQACALKEARREHQQQ</sequence>
<name>A0A0L0RUZ8_ALLM3</name>
<dbReference type="VEuPathDB" id="FungiDB:AMAG_00244"/>
<dbReference type="SUPFAM" id="SSF51735">
    <property type="entry name" value="NAD(P)-binding Rossmann-fold domains"/>
    <property type="match status" value="1"/>
</dbReference>
<dbReference type="PANTHER" id="PTHR43162">
    <property type="match status" value="1"/>
</dbReference>
<dbReference type="InterPro" id="IPR008030">
    <property type="entry name" value="NmrA-like"/>
</dbReference>
<dbReference type="InterPro" id="IPR036291">
    <property type="entry name" value="NAD(P)-bd_dom_sf"/>
</dbReference>
<evidence type="ECO:0000313" key="3">
    <source>
        <dbReference type="Proteomes" id="UP000054350"/>
    </source>
</evidence>
<dbReference type="Pfam" id="PF05368">
    <property type="entry name" value="NmrA"/>
    <property type="match status" value="1"/>
</dbReference>
<accession>A0A0L0RUZ8</accession>
<protein>
    <recommendedName>
        <fullName evidence="1">NmrA-like domain-containing protein</fullName>
    </recommendedName>
</protein>
<dbReference type="AlphaFoldDB" id="A0A0L0RUZ8"/>
<evidence type="ECO:0000313" key="2">
    <source>
        <dbReference type="EMBL" id="KNE54252.1"/>
    </source>
</evidence>
<gene>
    <name evidence="2" type="ORF">AMAG_00244</name>
</gene>
<evidence type="ECO:0000259" key="1">
    <source>
        <dbReference type="Pfam" id="PF05368"/>
    </source>
</evidence>
<dbReference type="Proteomes" id="UP000054350">
    <property type="component" value="Unassembled WGS sequence"/>
</dbReference>
<organism evidence="2 3">
    <name type="scientific">Allomyces macrogynus (strain ATCC 38327)</name>
    <name type="common">Allomyces javanicus var. macrogynus</name>
    <dbReference type="NCBI Taxonomy" id="578462"/>
    <lineage>
        <taxon>Eukaryota</taxon>
        <taxon>Fungi</taxon>
        <taxon>Fungi incertae sedis</taxon>
        <taxon>Blastocladiomycota</taxon>
        <taxon>Blastocladiomycetes</taxon>
        <taxon>Blastocladiales</taxon>
        <taxon>Blastocladiaceae</taxon>
        <taxon>Allomyces</taxon>
    </lineage>
</organism>
<dbReference type="InterPro" id="IPR051604">
    <property type="entry name" value="Ergot_Alk_Oxidoreductase"/>
</dbReference>